<dbReference type="EMBL" id="KE667918">
    <property type="protein sequence ID" value="ERE84503.1"/>
    <property type="molecule type" value="Genomic_DNA"/>
</dbReference>
<accession>A0A061IL80</accession>
<protein>
    <submittedName>
        <fullName evidence="2">Uncharacterized protein</fullName>
    </submittedName>
</protein>
<feature type="compositionally biased region" description="Polar residues" evidence="1">
    <location>
        <begin position="137"/>
        <end position="151"/>
    </location>
</feature>
<name>A0A061IL80_CRIGR</name>
<evidence type="ECO:0000256" key="1">
    <source>
        <dbReference type="SAM" id="MobiDB-lite"/>
    </source>
</evidence>
<feature type="region of interest" description="Disordered" evidence="1">
    <location>
        <begin position="53"/>
        <end position="80"/>
    </location>
</feature>
<gene>
    <name evidence="2" type="ORF">H671_2g5916</name>
</gene>
<feature type="compositionally biased region" description="Basic and acidic residues" evidence="1">
    <location>
        <begin position="152"/>
        <end position="177"/>
    </location>
</feature>
<feature type="compositionally biased region" description="Basic and acidic residues" evidence="1">
    <location>
        <begin position="123"/>
        <end position="136"/>
    </location>
</feature>
<dbReference type="AlphaFoldDB" id="A0A061IL80"/>
<organism evidence="2 3">
    <name type="scientific">Cricetulus griseus</name>
    <name type="common">Chinese hamster</name>
    <name type="synonym">Cricetulus barabensis griseus</name>
    <dbReference type="NCBI Taxonomy" id="10029"/>
    <lineage>
        <taxon>Eukaryota</taxon>
        <taxon>Metazoa</taxon>
        <taxon>Chordata</taxon>
        <taxon>Craniata</taxon>
        <taxon>Vertebrata</taxon>
        <taxon>Euteleostomi</taxon>
        <taxon>Mammalia</taxon>
        <taxon>Eutheria</taxon>
        <taxon>Euarchontoglires</taxon>
        <taxon>Glires</taxon>
        <taxon>Rodentia</taxon>
        <taxon>Myomorpha</taxon>
        <taxon>Muroidea</taxon>
        <taxon>Cricetidae</taxon>
        <taxon>Cricetinae</taxon>
        <taxon>Cricetulus</taxon>
    </lineage>
</organism>
<sequence>MKKKREEDCIGSPGNGITSRTYLVWLLQTNMTLFVVTAQSHLTQATCLPDRVREQDPTHQGPVTALPPTDSLAQPSTPEHCRHLGNSDISIHEKRTDIIVLNLFATTRRETWSYTHQENKKLLLRPPEEKMRRGQDKSTSNNRKLNMTPPETKNHTPVRHEHHDADEPEENDIKKSS</sequence>
<evidence type="ECO:0000313" key="3">
    <source>
        <dbReference type="Proteomes" id="UP000030759"/>
    </source>
</evidence>
<proteinExistence type="predicted"/>
<dbReference type="Proteomes" id="UP000030759">
    <property type="component" value="Unassembled WGS sequence"/>
</dbReference>
<feature type="region of interest" description="Disordered" evidence="1">
    <location>
        <begin position="123"/>
        <end position="177"/>
    </location>
</feature>
<evidence type="ECO:0000313" key="2">
    <source>
        <dbReference type="EMBL" id="ERE84503.1"/>
    </source>
</evidence>
<reference evidence="3" key="1">
    <citation type="journal article" date="2013" name="Nat. Biotechnol.">
        <title>Chinese hamster genome sequenced from sorted chromosomes.</title>
        <authorList>
            <person name="Brinkrolf K."/>
            <person name="Rupp O."/>
            <person name="Laux H."/>
            <person name="Kollin F."/>
            <person name="Ernst W."/>
            <person name="Linke B."/>
            <person name="Kofler R."/>
            <person name="Romand S."/>
            <person name="Hesse F."/>
            <person name="Budach W.E."/>
            <person name="Galosy S."/>
            <person name="Muller D."/>
            <person name="Noll T."/>
            <person name="Wienberg J."/>
            <person name="Jostock T."/>
            <person name="Leonard M."/>
            <person name="Grillari J."/>
            <person name="Tauch A."/>
            <person name="Goesmann A."/>
            <person name="Helk B."/>
            <person name="Mott J.E."/>
            <person name="Puhler A."/>
            <person name="Borth N."/>
        </authorList>
    </citation>
    <scope>NUCLEOTIDE SEQUENCE [LARGE SCALE GENOMIC DNA]</scope>
    <source>
        <strain evidence="3">17A/GY</strain>
    </source>
</reference>